<sequence>MSHGGRVRRTELPNANHWIFTDYAALTPQLVAAGLTTPVAQRHLTGDSPHAIPAVRRLVRGFFDRSL</sequence>
<evidence type="ECO:0000313" key="1">
    <source>
        <dbReference type="EMBL" id="QNE17859.1"/>
    </source>
</evidence>
<proteinExistence type="predicted"/>
<reference evidence="1 2" key="2">
    <citation type="journal article" date="2020" name="Microbiol. Resour. Announc.">
        <title>Antarctic desert soil bacteria exhibit high novel natural product potential, evaluated through long-read genome sequencing and comparative genomics.</title>
        <authorList>
            <person name="Benaud N."/>
            <person name="Edwards R.J."/>
            <person name="Amos T.G."/>
            <person name="D'Agostino P.M."/>
            <person name="Gutierrez-Chavez C."/>
            <person name="Montgomery K."/>
            <person name="Nicetic I."/>
            <person name="Ferrari B.C."/>
        </authorList>
    </citation>
    <scope>NUCLEOTIDE SEQUENCE [LARGE SCALE GENOMIC DNA]</scope>
    <source>
        <strain evidence="1 2">SPB151</strain>
    </source>
</reference>
<evidence type="ECO:0000313" key="2">
    <source>
        <dbReference type="Proteomes" id="UP000515563"/>
    </source>
</evidence>
<organism evidence="1 2">
    <name type="scientific">Kribbella qitaiheensis</name>
    <dbReference type="NCBI Taxonomy" id="1544730"/>
    <lineage>
        <taxon>Bacteria</taxon>
        <taxon>Bacillati</taxon>
        <taxon>Actinomycetota</taxon>
        <taxon>Actinomycetes</taxon>
        <taxon>Propionibacteriales</taxon>
        <taxon>Kribbellaceae</taxon>
        <taxon>Kribbella</taxon>
    </lineage>
</organism>
<dbReference type="RefSeq" id="WP_185446690.1">
    <property type="nucleotide sequence ID" value="NZ_CP043661.1"/>
</dbReference>
<protein>
    <recommendedName>
        <fullName evidence="3">Alpha/beta hydrolase</fullName>
    </recommendedName>
</protein>
<accession>A0A7G6WV44</accession>
<dbReference type="AlphaFoldDB" id="A0A7G6WV44"/>
<dbReference type="KEGG" id="kqi:F1D05_08040"/>
<dbReference type="EMBL" id="CP043661">
    <property type="protein sequence ID" value="QNE17859.1"/>
    <property type="molecule type" value="Genomic_DNA"/>
</dbReference>
<name>A0A7G6WV44_9ACTN</name>
<evidence type="ECO:0008006" key="3">
    <source>
        <dbReference type="Google" id="ProtNLM"/>
    </source>
</evidence>
<keyword evidence="2" id="KW-1185">Reference proteome</keyword>
<reference evidence="2" key="1">
    <citation type="submission" date="2019-09" db="EMBL/GenBank/DDBJ databases">
        <title>Antimicrobial potential of Antarctic Bacteria.</title>
        <authorList>
            <person name="Benaud N."/>
            <person name="Edwards R.J."/>
            <person name="Ferrari B.C."/>
        </authorList>
    </citation>
    <scope>NUCLEOTIDE SEQUENCE [LARGE SCALE GENOMIC DNA]</scope>
    <source>
        <strain evidence="2">SPB151</strain>
    </source>
</reference>
<gene>
    <name evidence="1" type="ORF">F1D05_08040</name>
</gene>
<dbReference type="Proteomes" id="UP000515563">
    <property type="component" value="Chromosome"/>
</dbReference>